<reference evidence="2" key="2">
    <citation type="submission" date="2008-03" db="EMBL/GenBank/DDBJ databases">
        <authorList>
            <person name="Li K.S."/>
            <person name="Guan Y."/>
            <person name="Wang J."/>
            <person name="Smith G.J.D."/>
            <person name="Xu K.M."/>
            <person name="Duan L."/>
            <person name="Rahardjo A.P."/>
            <person name="Puthavathana P."/>
            <person name="Buranathai C."/>
            <person name="Nguyen T.D."/>
            <person name="Estoepangestie A.T.S."/>
            <person name="Chaisingh A."/>
            <person name="Auewarakul P."/>
            <person name="Long H.T."/>
            <person name="Hanh N.T.H."/>
            <person name="Lim W."/>
            <person name="Webby R.J."/>
            <person name="Poon L.L.M."/>
            <person name="Chen H."/>
            <person name="Shortridge K.F."/>
            <person name="Yuen K.Y."/>
            <person name="Webster R.G."/>
            <person name="Peiris J.S.M."/>
        </authorList>
    </citation>
    <scope>NUCLEOTIDE SEQUENCE</scope>
    <source>
        <tissue evidence="2">Salivary glands</tissue>
    </source>
</reference>
<protein>
    <submittedName>
        <fullName evidence="2">Hypothetical secreted protein</fullName>
    </submittedName>
</protein>
<evidence type="ECO:0000256" key="1">
    <source>
        <dbReference type="SAM" id="SignalP"/>
    </source>
</evidence>
<organism evidence="2">
    <name type="scientific">Ornithodoros coriaceus</name>
    <name type="common">Soft tick</name>
    <name type="synonym">Argasid tick</name>
    <dbReference type="NCBI Taxonomy" id="92741"/>
    <lineage>
        <taxon>Eukaryota</taxon>
        <taxon>Metazoa</taxon>
        <taxon>Ecdysozoa</taxon>
        <taxon>Arthropoda</taxon>
        <taxon>Chelicerata</taxon>
        <taxon>Arachnida</taxon>
        <taxon>Acari</taxon>
        <taxon>Parasitiformes</taxon>
        <taxon>Ixodida</taxon>
        <taxon>Ixodoidea</taxon>
        <taxon>Argasidae</taxon>
        <taxon>Ornithodorinae</taxon>
        <taxon>Ornithodoros</taxon>
    </lineage>
</organism>
<name>B2D278_ORNCO</name>
<reference evidence="2" key="1">
    <citation type="journal article" date="2008" name="J. Proteomics">
        <title>An insight into the salivary transcriptome and proteome of the soft tick and vector of epizootic bovine abortion, Ornithodoros coriaceus.</title>
        <authorList>
            <person name="Francischetti I.M."/>
            <person name="Meng Z."/>
            <person name="Mans B.J."/>
            <person name="Gudderra N."/>
            <person name="Hall M."/>
            <person name="Veenstra T.D."/>
            <person name="Pham V.M."/>
            <person name="Kotsyfakis M."/>
            <person name="Ribeiro J.M."/>
        </authorList>
    </citation>
    <scope>NUCLEOTIDE SEQUENCE</scope>
    <source>
        <tissue evidence="2">Salivary glands</tissue>
    </source>
</reference>
<proteinExistence type="evidence at transcript level"/>
<sequence length="71" mass="7723">MAYPRLCALAILLIFASFITLHSAEEGGCSAEECETSDDCGPRCICGGLNNGTMRCYYYGGEDYDYTNSTN</sequence>
<dbReference type="EMBL" id="EU574812">
    <property type="protein sequence ID" value="ACB70319.1"/>
    <property type="molecule type" value="mRNA"/>
</dbReference>
<feature type="chain" id="PRO_5002777268" evidence="1">
    <location>
        <begin position="25"/>
        <end position="71"/>
    </location>
</feature>
<evidence type="ECO:0000313" key="2">
    <source>
        <dbReference type="EMBL" id="ACB70319.1"/>
    </source>
</evidence>
<accession>B2D278</accession>
<keyword evidence="1" id="KW-0732">Signal</keyword>
<dbReference type="AlphaFoldDB" id="B2D278"/>
<feature type="signal peptide" evidence="1">
    <location>
        <begin position="1"/>
        <end position="24"/>
    </location>
</feature>